<feature type="region of interest" description="Disordered" evidence="1">
    <location>
        <begin position="78"/>
        <end position="97"/>
    </location>
</feature>
<evidence type="ECO:0000256" key="1">
    <source>
        <dbReference type="SAM" id="MobiDB-lite"/>
    </source>
</evidence>
<accession>A0A251TQD8</accession>
<dbReference type="Proteomes" id="UP000215914">
    <property type="component" value="Chromosome 10"/>
</dbReference>
<dbReference type="AlphaFoldDB" id="A0A251TQD8"/>
<dbReference type="EMBL" id="CM007899">
    <property type="protein sequence ID" value="OTG12231.1"/>
    <property type="molecule type" value="Genomic_DNA"/>
</dbReference>
<name>A0A251TQD8_HELAN</name>
<sequence length="230" mass="25979">MHTYEAPFHLCNISISLPLPIFQPSEPVNGPTKPTDTISTPPHLGLPVHLNGRPTTTCGGGVQRLQQQWRTAATSLERRRETVREREGTEKLTEETRRDRRRMGFATGFTHHDFRSVDPSGIDEPCRRCLKAAKGAYACGSFSGFTGDLPEHSKTSPELDDEDNHSRSCPWILNLYSCAYSQGFLYAINVSILDPFYALTHFWVQHVRPLNPSSTLFVMLRLFMHANCYA</sequence>
<proteinExistence type="predicted"/>
<evidence type="ECO:0000313" key="2">
    <source>
        <dbReference type="EMBL" id="OTG12231.1"/>
    </source>
</evidence>
<dbReference type="InParanoid" id="A0A251TQD8"/>
<keyword evidence="3" id="KW-1185">Reference proteome</keyword>
<reference evidence="3" key="1">
    <citation type="journal article" date="2017" name="Nature">
        <title>The sunflower genome provides insights into oil metabolism, flowering and Asterid evolution.</title>
        <authorList>
            <person name="Badouin H."/>
            <person name="Gouzy J."/>
            <person name="Grassa C.J."/>
            <person name="Murat F."/>
            <person name="Staton S.E."/>
            <person name="Cottret L."/>
            <person name="Lelandais-Briere C."/>
            <person name="Owens G.L."/>
            <person name="Carrere S."/>
            <person name="Mayjonade B."/>
            <person name="Legrand L."/>
            <person name="Gill N."/>
            <person name="Kane N.C."/>
            <person name="Bowers J.E."/>
            <person name="Hubner S."/>
            <person name="Bellec A."/>
            <person name="Berard A."/>
            <person name="Berges H."/>
            <person name="Blanchet N."/>
            <person name="Boniface M.C."/>
            <person name="Brunel D."/>
            <person name="Catrice O."/>
            <person name="Chaidir N."/>
            <person name="Claudel C."/>
            <person name="Donnadieu C."/>
            <person name="Faraut T."/>
            <person name="Fievet G."/>
            <person name="Helmstetter N."/>
            <person name="King M."/>
            <person name="Knapp S.J."/>
            <person name="Lai Z."/>
            <person name="Le Paslier M.C."/>
            <person name="Lippi Y."/>
            <person name="Lorenzon L."/>
            <person name="Mandel J.R."/>
            <person name="Marage G."/>
            <person name="Marchand G."/>
            <person name="Marquand E."/>
            <person name="Bret-Mestries E."/>
            <person name="Morien E."/>
            <person name="Nambeesan S."/>
            <person name="Nguyen T."/>
            <person name="Pegot-Espagnet P."/>
            <person name="Pouilly N."/>
            <person name="Raftis F."/>
            <person name="Sallet E."/>
            <person name="Schiex T."/>
            <person name="Thomas J."/>
            <person name="Vandecasteele C."/>
            <person name="Vares D."/>
            <person name="Vear F."/>
            <person name="Vautrin S."/>
            <person name="Crespi M."/>
            <person name="Mangin B."/>
            <person name="Burke J.M."/>
            <person name="Salse J."/>
            <person name="Munos S."/>
            <person name="Vincourt P."/>
            <person name="Rieseberg L.H."/>
            <person name="Langlade N.B."/>
        </authorList>
    </citation>
    <scope>NUCLEOTIDE SEQUENCE [LARGE SCALE GENOMIC DNA]</scope>
    <source>
        <strain evidence="3">cv. SF193</strain>
    </source>
</reference>
<organism evidence="2 3">
    <name type="scientific">Helianthus annuus</name>
    <name type="common">Common sunflower</name>
    <dbReference type="NCBI Taxonomy" id="4232"/>
    <lineage>
        <taxon>Eukaryota</taxon>
        <taxon>Viridiplantae</taxon>
        <taxon>Streptophyta</taxon>
        <taxon>Embryophyta</taxon>
        <taxon>Tracheophyta</taxon>
        <taxon>Spermatophyta</taxon>
        <taxon>Magnoliopsida</taxon>
        <taxon>eudicotyledons</taxon>
        <taxon>Gunneridae</taxon>
        <taxon>Pentapetalae</taxon>
        <taxon>asterids</taxon>
        <taxon>campanulids</taxon>
        <taxon>Asterales</taxon>
        <taxon>Asteraceae</taxon>
        <taxon>Asteroideae</taxon>
        <taxon>Heliantheae alliance</taxon>
        <taxon>Heliantheae</taxon>
        <taxon>Helianthus</taxon>
    </lineage>
</organism>
<evidence type="ECO:0000313" key="3">
    <source>
        <dbReference type="Proteomes" id="UP000215914"/>
    </source>
</evidence>
<gene>
    <name evidence="2" type="ORF">HannXRQ_Chr10g0307401</name>
</gene>
<protein>
    <submittedName>
        <fullName evidence="2">Uncharacterized protein</fullName>
    </submittedName>
</protein>